<dbReference type="InterPro" id="IPR051927">
    <property type="entry name" value="Zn_Chap_cDPG_Synth"/>
</dbReference>
<feature type="domain" description="CobW C-terminal" evidence="1">
    <location>
        <begin position="215"/>
        <end position="317"/>
    </location>
</feature>
<evidence type="ECO:0000313" key="2">
    <source>
        <dbReference type="EMBL" id="MBO2990639.1"/>
    </source>
</evidence>
<name>A0A939QMW9_9MICO</name>
<dbReference type="PANTHER" id="PTHR43603:SF1">
    <property type="entry name" value="ZINC-REGULATED GTPASE METALLOPROTEIN ACTIVATOR 1"/>
    <property type="match status" value="1"/>
</dbReference>
<dbReference type="EMBL" id="JAGFBF010000005">
    <property type="protein sequence ID" value="MBO2990639.1"/>
    <property type="molecule type" value="Genomic_DNA"/>
</dbReference>
<comment type="caution">
    <text evidence="2">The sequence shown here is derived from an EMBL/GenBank/DDBJ whole genome shotgun (WGS) entry which is preliminary data.</text>
</comment>
<dbReference type="Pfam" id="PF07683">
    <property type="entry name" value="CobW_C"/>
    <property type="match status" value="1"/>
</dbReference>
<reference evidence="2" key="1">
    <citation type="submission" date="2021-03" db="EMBL/GenBank/DDBJ databases">
        <title>Leucobacter chromiisoli sp. nov., isolated from chromium-containing soil of chemical plant.</title>
        <authorList>
            <person name="Xu Z."/>
        </authorList>
    </citation>
    <scope>NUCLEOTIDE SEQUENCE</scope>
    <source>
        <strain evidence="2">K 70/01</strain>
    </source>
</reference>
<gene>
    <name evidence="2" type="ORF">J4H85_11600</name>
</gene>
<dbReference type="SMART" id="SM00833">
    <property type="entry name" value="CobW_C"/>
    <property type="match status" value="1"/>
</dbReference>
<organism evidence="2 3">
    <name type="scientific">Leucobacter tardus</name>
    <dbReference type="NCBI Taxonomy" id="501483"/>
    <lineage>
        <taxon>Bacteria</taxon>
        <taxon>Bacillati</taxon>
        <taxon>Actinomycetota</taxon>
        <taxon>Actinomycetes</taxon>
        <taxon>Micrococcales</taxon>
        <taxon>Microbacteriaceae</taxon>
        <taxon>Leucobacter</taxon>
    </lineage>
</organism>
<keyword evidence="3" id="KW-1185">Reference proteome</keyword>
<evidence type="ECO:0000259" key="1">
    <source>
        <dbReference type="SMART" id="SM00833"/>
    </source>
</evidence>
<proteinExistence type="predicted"/>
<sequence>MSGVDVTVVVGTCAHERTDYAVRLAAATRRALFPSRRLATTTDPIGTAVSLLPWAQSSGAIVELPTTAPLDDFVTTAAHPSSACGVSSIICVADAMHLIDDLRSDTYAVTKLVPSDDPPGSMSREHTAVALFTARQLEGASTVVLVNWQGLATPNLTSLVALVSHLNPTAEVMLDADPLREPSGVPRDVDPARITAGWAALLQGRHRPPHTDRRIGALHYAQLRPFHPTRLRSLLDDRLDPREFGTVIRSAGFCRIATRASVLARWDHVGQVCSIEPTATPHAPETAVRLAATGQDLAFFGIDLRADALRIALDEAALTDAELTDGPLAWAAYADPFPAWKPAARPR</sequence>
<protein>
    <submittedName>
        <fullName evidence="2">GTP-binding protein</fullName>
    </submittedName>
</protein>
<dbReference type="PANTHER" id="PTHR43603">
    <property type="entry name" value="COBW DOMAIN-CONTAINING PROTEIN DDB_G0274527"/>
    <property type="match status" value="1"/>
</dbReference>
<evidence type="ECO:0000313" key="3">
    <source>
        <dbReference type="Proteomes" id="UP000668403"/>
    </source>
</evidence>
<dbReference type="Proteomes" id="UP000668403">
    <property type="component" value="Unassembled WGS sequence"/>
</dbReference>
<dbReference type="AlphaFoldDB" id="A0A939QMW9"/>
<dbReference type="RefSeq" id="WP_208239787.1">
    <property type="nucleotide sequence ID" value="NZ_BAAAQU010000002.1"/>
</dbReference>
<dbReference type="InterPro" id="IPR011629">
    <property type="entry name" value="CobW-like_C"/>
</dbReference>
<accession>A0A939QMW9</accession>